<dbReference type="KEGG" id="plig:NAG76_13440"/>
<evidence type="ECO:0000313" key="1">
    <source>
        <dbReference type="EMBL" id="URN92847.1"/>
    </source>
</evidence>
<dbReference type="AlphaFoldDB" id="A0A9J6ZA07"/>
<evidence type="ECO:0000313" key="2">
    <source>
        <dbReference type="Proteomes" id="UP001056756"/>
    </source>
</evidence>
<protein>
    <submittedName>
        <fullName evidence="1">Uncharacterized protein</fullName>
    </submittedName>
</protein>
<dbReference type="Proteomes" id="UP001056756">
    <property type="component" value="Chromosome"/>
</dbReference>
<proteinExistence type="predicted"/>
<name>A0A9J6ZA07_9BACL</name>
<gene>
    <name evidence="1" type="ORF">NAG76_13440</name>
</gene>
<organism evidence="1 2">
    <name type="scientific">Candidatus Pristimantibacillus lignocellulolyticus</name>
    <dbReference type="NCBI Taxonomy" id="2994561"/>
    <lineage>
        <taxon>Bacteria</taxon>
        <taxon>Bacillati</taxon>
        <taxon>Bacillota</taxon>
        <taxon>Bacilli</taxon>
        <taxon>Bacillales</taxon>
        <taxon>Paenibacillaceae</taxon>
        <taxon>Candidatus Pristimantibacillus</taxon>
    </lineage>
</organism>
<reference evidence="1" key="1">
    <citation type="submission" date="2022-05" db="EMBL/GenBank/DDBJ databases">
        <title>Novel bacterial taxa in a minimal lignocellulolytic consortium and its capacity to transform plastics disclosed by genome-resolved metagenomics.</title>
        <authorList>
            <person name="Rodriguez C.A.D."/>
            <person name="Diaz-Garcia L."/>
            <person name="Herrera K."/>
            <person name="Tarazona N.A."/>
            <person name="Sproer C."/>
            <person name="Overmann J."/>
            <person name="Jimenez D.J."/>
        </authorList>
    </citation>
    <scope>NUCLEOTIDE SEQUENCE</scope>
    <source>
        <strain evidence="1">MAG5</strain>
    </source>
</reference>
<accession>A0A9J6ZA07</accession>
<dbReference type="EMBL" id="CP097899">
    <property type="protein sequence ID" value="URN92847.1"/>
    <property type="molecule type" value="Genomic_DNA"/>
</dbReference>
<sequence>MNNDCEVNVISPILPGVGIGIFTLKNHIKNYYDILKYYTVDKLDPYCEDDRKYAFLRSPFQMVFCIADCVHVVFHTMNGKLIEVTVLNGYKGCFNNRIYVGMPLSKFIELEPEFFCDVAAGIECYKHPQIKGISINHDPYFKIVESISVYVEEMYDENLEQIRKFERGDW</sequence>